<reference evidence="4" key="1">
    <citation type="journal article" date="2017" name="Nature">
        <title>The genome of Chenopodium quinoa.</title>
        <authorList>
            <person name="Jarvis D.E."/>
            <person name="Ho Y.S."/>
            <person name="Lightfoot D.J."/>
            <person name="Schmoeckel S.M."/>
            <person name="Li B."/>
            <person name="Borm T.J.A."/>
            <person name="Ohyanagi H."/>
            <person name="Mineta K."/>
            <person name="Michell C.T."/>
            <person name="Saber N."/>
            <person name="Kharbatia N.M."/>
            <person name="Rupper R.R."/>
            <person name="Sharp A.R."/>
            <person name="Dally N."/>
            <person name="Boughton B.A."/>
            <person name="Woo Y.H."/>
            <person name="Gao G."/>
            <person name="Schijlen E.G.W.M."/>
            <person name="Guo X."/>
            <person name="Momin A.A."/>
            <person name="Negrao S."/>
            <person name="Al-Babili S."/>
            <person name="Gehring C."/>
            <person name="Roessner U."/>
            <person name="Jung C."/>
            <person name="Murphy K."/>
            <person name="Arold S.T."/>
            <person name="Gojobori T."/>
            <person name="van der Linden C.G."/>
            <person name="van Loo E.N."/>
            <person name="Jellen E.N."/>
            <person name="Maughan P.J."/>
            <person name="Tester M."/>
        </authorList>
    </citation>
    <scope>NUCLEOTIDE SEQUENCE [LARGE SCALE GENOMIC DNA]</scope>
    <source>
        <strain evidence="4">cv. PI 614886</strain>
    </source>
</reference>
<comment type="subcellular location">
    <subcellularLocation>
        <location evidence="1">Membrane</location>
    </subcellularLocation>
</comment>
<dbReference type="InterPro" id="IPR044839">
    <property type="entry name" value="NDR1-like"/>
</dbReference>
<evidence type="ECO:0000313" key="4">
    <source>
        <dbReference type="EnsemblPlants" id="AUR62020551-RA:cds"/>
    </source>
</evidence>
<name>A0A803LYK0_CHEQI</name>
<evidence type="ECO:0008006" key="6">
    <source>
        <dbReference type="Google" id="ProtNLM"/>
    </source>
</evidence>
<protein>
    <recommendedName>
        <fullName evidence="6">Late embryogenesis abundant protein LEA-2 subgroup domain-containing protein</fullName>
    </recommendedName>
</protein>
<dbReference type="GO" id="GO:0009506">
    <property type="term" value="C:plasmodesma"/>
    <property type="evidence" value="ECO:0007669"/>
    <property type="project" value="TreeGrafter"/>
</dbReference>
<reference evidence="4" key="2">
    <citation type="submission" date="2021-03" db="UniProtKB">
        <authorList>
            <consortium name="EnsemblPlants"/>
        </authorList>
    </citation>
    <scope>IDENTIFICATION</scope>
</reference>
<dbReference type="AlphaFoldDB" id="A0A803LYK0"/>
<dbReference type="Gramene" id="AUR62020551-RA">
    <property type="protein sequence ID" value="AUR62020551-RA:cds"/>
    <property type="gene ID" value="AUR62020551"/>
</dbReference>
<evidence type="ECO:0000313" key="5">
    <source>
        <dbReference type="Proteomes" id="UP000596660"/>
    </source>
</evidence>
<dbReference type="PANTHER" id="PTHR31415:SF52">
    <property type="entry name" value="LATE EMBRYOGENESIS ABUNDANT (LEA) HYDROXYPROLINE-RICH GLYCOPROTEIN FAMILY-RELATED"/>
    <property type="match status" value="1"/>
</dbReference>
<evidence type="ECO:0000256" key="1">
    <source>
        <dbReference type="ARBA" id="ARBA00004370"/>
    </source>
</evidence>
<sequence length="605" mass="68908">MMTKVKQGGCYGCYVSSLGLTATVVVAVFLLLQPTATNAVVPKTHPPVRTTPSYMIPTTTLEKFTIFALKEKPINNTSSRNNTIHYQIRLHNSIATVPYYYDTLNLTFYYKPNSIDKQRIGNATFKGFYQSTRSSKALKGNFEAKGVRWENITASPVIFRVELVTMTRHDTTYFTKSKWRRYEVGANFKVDDQGRLKSTHRYGKFDVRGVKWENETAPVMFKVELKTAVRFKNTIWKTHRHQVVVEADLKVNSEGSLIKGKGNKGIVLRSKAEKNKGRYELGIYYDALDLTFYYKPKFNGVLIGNATFAPFYQGRLKATHRVGDIVLRGVQWENDTVPAVFRVELATAVRYKSMFWKTKRHHLVMGVDLKVNEQGSLVKEKDNKGIKLISSKARQATAMGKAGSRVSCGIGCIIVLAIAGVLIWLLAKHRYPSFYVDQFSVFSRQETTNSLKNYTVHYDLWIKNNLQPNDNLGIYYDALNVTFYYKSDVNSFPIKIGDATFSPFYIRRYRSTHRAGSFDARGVKLENSTAPPVIFRVELSTAVRYRKPLWKGKRHRMVVGADFKVNDQGSLINKEVKLKSNAKRNGKVRLELMGILGILVFILSL</sequence>
<proteinExistence type="predicted"/>
<evidence type="ECO:0000256" key="3">
    <source>
        <dbReference type="SAM" id="Phobius"/>
    </source>
</evidence>
<keyword evidence="3" id="KW-0812">Transmembrane</keyword>
<dbReference type="GO" id="GO:0005886">
    <property type="term" value="C:plasma membrane"/>
    <property type="evidence" value="ECO:0007669"/>
    <property type="project" value="TreeGrafter"/>
</dbReference>
<dbReference type="GO" id="GO:0098542">
    <property type="term" value="P:defense response to other organism"/>
    <property type="evidence" value="ECO:0007669"/>
    <property type="project" value="InterPro"/>
</dbReference>
<keyword evidence="2 3" id="KW-0472">Membrane</keyword>
<evidence type="ECO:0000256" key="2">
    <source>
        <dbReference type="ARBA" id="ARBA00023136"/>
    </source>
</evidence>
<feature type="transmembrane region" description="Helical" evidence="3">
    <location>
        <begin position="12"/>
        <end position="32"/>
    </location>
</feature>
<accession>A0A803LYK0</accession>
<organism evidence="4 5">
    <name type="scientific">Chenopodium quinoa</name>
    <name type="common">Quinoa</name>
    <dbReference type="NCBI Taxonomy" id="63459"/>
    <lineage>
        <taxon>Eukaryota</taxon>
        <taxon>Viridiplantae</taxon>
        <taxon>Streptophyta</taxon>
        <taxon>Embryophyta</taxon>
        <taxon>Tracheophyta</taxon>
        <taxon>Spermatophyta</taxon>
        <taxon>Magnoliopsida</taxon>
        <taxon>eudicotyledons</taxon>
        <taxon>Gunneridae</taxon>
        <taxon>Pentapetalae</taxon>
        <taxon>Caryophyllales</taxon>
        <taxon>Chenopodiaceae</taxon>
        <taxon>Chenopodioideae</taxon>
        <taxon>Atripliceae</taxon>
        <taxon>Chenopodium</taxon>
    </lineage>
</organism>
<keyword evidence="3" id="KW-1133">Transmembrane helix</keyword>
<dbReference type="Proteomes" id="UP000596660">
    <property type="component" value="Unplaced"/>
</dbReference>
<dbReference type="PANTHER" id="PTHR31415">
    <property type="entry name" value="OS05G0367900 PROTEIN"/>
    <property type="match status" value="1"/>
</dbReference>
<dbReference type="EnsemblPlants" id="AUR62020551-RA">
    <property type="protein sequence ID" value="AUR62020551-RA:cds"/>
    <property type="gene ID" value="AUR62020551"/>
</dbReference>
<keyword evidence="5" id="KW-1185">Reference proteome</keyword>
<feature type="transmembrane region" description="Helical" evidence="3">
    <location>
        <begin position="404"/>
        <end position="427"/>
    </location>
</feature>